<comment type="subunit">
    <text evidence="4">Homodimer.</text>
</comment>
<gene>
    <name evidence="15" type="primary">PANC</name>
    <name evidence="15" type="ORF">AXF42_Ash011838</name>
</gene>
<accession>A0A2I0AVY5</accession>
<comment type="catalytic activity">
    <reaction evidence="14">
        <text>(R)-pantoate + beta-alanine + ATP = (R)-pantothenate + AMP + diphosphate + H(+)</text>
        <dbReference type="Rhea" id="RHEA:10912"/>
        <dbReference type="ChEBI" id="CHEBI:15378"/>
        <dbReference type="ChEBI" id="CHEBI:15980"/>
        <dbReference type="ChEBI" id="CHEBI:29032"/>
        <dbReference type="ChEBI" id="CHEBI:30616"/>
        <dbReference type="ChEBI" id="CHEBI:33019"/>
        <dbReference type="ChEBI" id="CHEBI:57966"/>
        <dbReference type="ChEBI" id="CHEBI:456215"/>
        <dbReference type="EC" id="6.3.2.1"/>
    </reaction>
</comment>
<evidence type="ECO:0000256" key="5">
    <source>
        <dbReference type="ARBA" id="ARBA00012219"/>
    </source>
</evidence>
<evidence type="ECO:0000256" key="8">
    <source>
        <dbReference type="ARBA" id="ARBA00022598"/>
    </source>
</evidence>
<evidence type="ECO:0000313" key="16">
    <source>
        <dbReference type="Proteomes" id="UP000236161"/>
    </source>
</evidence>
<dbReference type="PANTHER" id="PTHR21299:SF1">
    <property type="entry name" value="PANTOATE--BETA-ALANINE LIGASE"/>
    <property type="match status" value="1"/>
</dbReference>
<evidence type="ECO:0000256" key="1">
    <source>
        <dbReference type="ARBA" id="ARBA00004496"/>
    </source>
</evidence>
<dbReference type="FunFam" id="3.40.50.620:FF:000160">
    <property type="entry name" value="Pantoate--beta-alanine ligase"/>
    <property type="match status" value="1"/>
</dbReference>
<dbReference type="GO" id="GO:0004592">
    <property type="term" value="F:pantoate-beta-alanine ligase activity"/>
    <property type="evidence" value="ECO:0007669"/>
    <property type="project" value="UniProtKB-EC"/>
</dbReference>
<keyword evidence="10" id="KW-0547">Nucleotide-binding</keyword>
<keyword evidence="11" id="KW-0067">ATP-binding</keyword>
<keyword evidence="16" id="KW-1185">Reference proteome</keyword>
<evidence type="ECO:0000256" key="6">
    <source>
        <dbReference type="ARBA" id="ARBA00015647"/>
    </source>
</evidence>
<evidence type="ECO:0000256" key="9">
    <source>
        <dbReference type="ARBA" id="ARBA00022655"/>
    </source>
</evidence>
<dbReference type="Proteomes" id="UP000236161">
    <property type="component" value="Unassembled WGS sequence"/>
</dbReference>
<dbReference type="Gene3D" id="3.30.1300.10">
    <property type="entry name" value="Pantoate-beta-alanine ligase, C-terminal domain"/>
    <property type="match status" value="1"/>
</dbReference>
<dbReference type="OrthoDB" id="2020436at2759"/>
<keyword evidence="8 15" id="KW-0436">Ligase</keyword>
<dbReference type="InterPro" id="IPR003721">
    <property type="entry name" value="Pantoate_ligase"/>
</dbReference>
<dbReference type="NCBIfam" id="TIGR00018">
    <property type="entry name" value="panC"/>
    <property type="match status" value="1"/>
</dbReference>
<dbReference type="Pfam" id="PF02569">
    <property type="entry name" value="Pantoate_ligase"/>
    <property type="match status" value="1"/>
</dbReference>
<dbReference type="Gene3D" id="3.40.50.620">
    <property type="entry name" value="HUPs"/>
    <property type="match status" value="1"/>
</dbReference>
<evidence type="ECO:0000256" key="10">
    <source>
        <dbReference type="ARBA" id="ARBA00022741"/>
    </source>
</evidence>
<evidence type="ECO:0000256" key="13">
    <source>
        <dbReference type="ARBA" id="ARBA00032806"/>
    </source>
</evidence>
<dbReference type="SUPFAM" id="SSF52374">
    <property type="entry name" value="Nucleotidylyl transferase"/>
    <property type="match status" value="1"/>
</dbReference>
<protein>
    <recommendedName>
        <fullName evidence="6">Pantoate--beta-alanine ligase</fullName>
        <ecNumber evidence="5">6.3.2.1</ecNumber>
    </recommendedName>
    <alternativeName>
        <fullName evidence="13">Pantoate-activating enzyme</fullName>
    </alternativeName>
    <alternativeName>
        <fullName evidence="12">Pantothenate synthetase</fullName>
    </alternativeName>
</protein>
<dbReference type="GO" id="GO:0005524">
    <property type="term" value="F:ATP binding"/>
    <property type="evidence" value="ECO:0007669"/>
    <property type="project" value="UniProtKB-KW"/>
</dbReference>
<dbReference type="CDD" id="cd00560">
    <property type="entry name" value="PanC"/>
    <property type="match status" value="1"/>
</dbReference>
<evidence type="ECO:0000256" key="2">
    <source>
        <dbReference type="ARBA" id="ARBA00004990"/>
    </source>
</evidence>
<evidence type="ECO:0000256" key="12">
    <source>
        <dbReference type="ARBA" id="ARBA00029902"/>
    </source>
</evidence>
<dbReference type="EC" id="6.3.2.1" evidence="5"/>
<dbReference type="UniPathway" id="UPA00028">
    <property type="reaction ID" value="UER00005"/>
</dbReference>
<keyword evidence="7" id="KW-0963">Cytoplasm</keyword>
<evidence type="ECO:0000313" key="15">
    <source>
        <dbReference type="EMBL" id="PKA59714.1"/>
    </source>
</evidence>
<dbReference type="GO" id="GO:0005829">
    <property type="term" value="C:cytosol"/>
    <property type="evidence" value="ECO:0007669"/>
    <property type="project" value="TreeGrafter"/>
</dbReference>
<dbReference type="HAMAP" id="MF_00158">
    <property type="entry name" value="PanC"/>
    <property type="match status" value="1"/>
</dbReference>
<dbReference type="PANTHER" id="PTHR21299">
    <property type="entry name" value="CYTIDYLATE KINASE/PANTOATE-BETA-ALANINE LIGASE"/>
    <property type="match status" value="1"/>
</dbReference>
<reference evidence="15 16" key="1">
    <citation type="journal article" date="2017" name="Nature">
        <title>The Apostasia genome and the evolution of orchids.</title>
        <authorList>
            <person name="Zhang G.Q."/>
            <person name="Liu K.W."/>
            <person name="Li Z."/>
            <person name="Lohaus R."/>
            <person name="Hsiao Y.Y."/>
            <person name="Niu S.C."/>
            <person name="Wang J.Y."/>
            <person name="Lin Y.C."/>
            <person name="Xu Q."/>
            <person name="Chen L.J."/>
            <person name="Yoshida K."/>
            <person name="Fujiwara S."/>
            <person name="Wang Z.W."/>
            <person name="Zhang Y.Q."/>
            <person name="Mitsuda N."/>
            <person name="Wang M."/>
            <person name="Liu G.H."/>
            <person name="Pecoraro L."/>
            <person name="Huang H.X."/>
            <person name="Xiao X.J."/>
            <person name="Lin M."/>
            <person name="Wu X.Y."/>
            <person name="Wu W.L."/>
            <person name="Chen Y.Y."/>
            <person name="Chang S.B."/>
            <person name="Sakamoto S."/>
            <person name="Ohme-Takagi M."/>
            <person name="Yagi M."/>
            <person name="Zeng S.J."/>
            <person name="Shen C.Y."/>
            <person name="Yeh C.M."/>
            <person name="Luo Y.B."/>
            <person name="Tsai W.C."/>
            <person name="Van de Peer Y."/>
            <person name="Liu Z.J."/>
        </authorList>
    </citation>
    <scope>NUCLEOTIDE SEQUENCE [LARGE SCALE GENOMIC DNA]</scope>
    <source>
        <strain evidence="16">cv. Shenzhen</strain>
        <tissue evidence="15">Stem</tissue>
    </source>
</reference>
<dbReference type="InterPro" id="IPR014729">
    <property type="entry name" value="Rossmann-like_a/b/a_fold"/>
</dbReference>
<organism evidence="15 16">
    <name type="scientific">Apostasia shenzhenica</name>
    <dbReference type="NCBI Taxonomy" id="1088818"/>
    <lineage>
        <taxon>Eukaryota</taxon>
        <taxon>Viridiplantae</taxon>
        <taxon>Streptophyta</taxon>
        <taxon>Embryophyta</taxon>
        <taxon>Tracheophyta</taxon>
        <taxon>Spermatophyta</taxon>
        <taxon>Magnoliopsida</taxon>
        <taxon>Liliopsida</taxon>
        <taxon>Asparagales</taxon>
        <taxon>Orchidaceae</taxon>
        <taxon>Apostasioideae</taxon>
        <taxon>Apostasia</taxon>
    </lineage>
</organism>
<evidence type="ECO:0000256" key="11">
    <source>
        <dbReference type="ARBA" id="ARBA00022840"/>
    </source>
</evidence>
<evidence type="ECO:0000256" key="3">
    <source>
        <dbReference type="ARBA" id="ARBA00009256"/>
    </source>
</evidence>
<evidence type="ECO:0000256" key="14">
    <source>
        <dbReference type="ARBA" id="ARBA00048258"/>
    </source>
</evidence>
<dbReference type="FunFam" id="3.30.1300.10:FF:000001">
    <property type="entry name" value="Pantothenate synthetase"/>
    <property type="match status" value="1"/>
</dbReference>
<keyword evidence="9" id="KW-0566">Pantothenate biosynthesis</keyword>
<comment type="pathway">
    <text evidence="2">Cofactor biosynthesis; (R)-pantothenate biosynthesis; (R)-pantothenate from (R)-pantoate and beta-alanine: step 1/1.</text>
</comment>
<evidence type="ECO:0000256" key="7">
    <source>
        <dbReference type="ARBA" id="ARBA00022490"/>
    </source>
</evidence>
<dbReference type="STRING" id="1088818.A0A2I0AVY5"/>
<dbReference type="EMBL" id="KZ451944">
    <property type="protein sequence ID" value="PKA59714.1"/>
    <property type="molecule type" value="Genomic_DNA"/>
</dbReference>
<proteinExistence type="inferred from homology"/>
<evidence type="ECO:0000256" key="4">
    <source>
        <dbReference type="ARBA" id="ARBA00011738"/>
    </source>
</evidence>
<comment type="similarity">
    <text evidence="3">Belongs to the pantothenate synthetase family.</text>
</comment>
<sequence length="302" mass="33291">MSAPEVFREKSLMRAWSRYHRFQGKTLALVPTMGFLHEGHLLLVRTAKSLADVTVVSIYVNPGQFAPSEDLASYPSDLAGDLRKLSAAGADAVFCPADLYHSSPGDLPIEGEAASCLEDDGSGHETWIRVEMLEKGLCGRSRPVFFRGVATVVAKLFNIVEPDLAIFGKKDYQQWRVICRMVRDLDFAITVIGLDVVREADGLAMSSRNVRLSPECREKALSIYRSLSKAKISAEKGQKNSHELKYLVKQMISEAGGKIDYVEVVEQQGLQPVEEEISCPVVVCVAASFGDVRLIDNVEINI</sequence>
<dbReference type="AlphaFoldDB" id="A0A2I0AVY5"/>
<name>A0A2I0AVY5_9ASPA</name>
<comment type="subcellular location">
    <subcellularLocation>
        <location evidence="1">Cytoplasm</location>
    </subcellularLocation>
</comment>
<dbReference type="InterPro" id="IPR042176">
    <property type="entry name" value="Pantoate_ligase_C"/>
</dbReference>
<dbReference type="GO" id="GO:0015940">
    <property type="term" value="P:pantothenate biosynthetic process"/>
    <property type="evidence" value="ECO:0007669"/>
    <property type="project" value="UniProtKB-UniPathway"/>
</dbReference>